<dbReference type="Proteomes" id="UP000001861">
    <property type="component" value="Unassembled WGS sequence"/>
</dbReference>
<reference evidence="2 3" key="1">
    <citation type="journal article" date="2010" name="Proc. Natl. Acad. Sci. U.S.A.">
        <title>Insights into evolution of multicellular fungi from the assembled chromosomes of the mushroom Coprinopsis cinerea (Coprinus cinereus).</title>
        <authorList>
            <person name="Stajich J.E."/>
            <person name="Wilke S.K."/>
            <person name="Ahren D."/>
            <person name="Au C.H."/>
            <person name="Birren B.W."/>
            <person name="Borodovsky M."/>
            <person name="Burns C."/>
            <person name="Canback B."/>
            <person name="Casselton L.A."/>
            <person name="Cheng C.K."/>
            <person name="Deng J."/>
            <person name="Dietrich F.S."/>
            <person name="Fargo D.C."/>
            <person name="Farman M.L."/>
            <person name="Gathman A.C."/>
            <person name="Goldberg J."/>
            <person name="Guigo R."/>
            <person name="Hoegger P.J."/>
            <person name="Hooker J.B."/>
            <person name="Huggins A."/>
            <person name="James T.Y."/>
            <person name="Kamada T."/>
            <person name="Kilaru S."/>
            <person name="Kodira C."/>
            <person name="Kues U."/>
            <person name="Kupfer D."/>
            <person name="Kwan H.S."/>
            <person name="Lomsadze A."/>
            <person name="Li W."/>
            <person name="Lilly W.W."/>
            <person name="Ma L.J."/>
            <person name="Mackey A.J."/>
            <person name="Manning G."/>
            <person name="Martin F."/>
            <person name="Muraguchi H."/>
            <person name="Natvig D.O."/>
            <person name="Palmerini H."/>
            <person name="Ramesh M.A."/>
            <person name="Rehmeyer C.J."/>
            <person name="Roe B.A."/>
            <person name="Shenoy N."/>
            <person name="Stanke M."/>
            <person name="Ter-Hovhannisyan V."/>
            <person name="Tunlid A."/>
            <person name="Velagapudi R."/>
            <person name="Vision T.J."/>
            <person name="Zeng Q."/>
            <person name="Zolan M.E."/>
            <person name="Pukkila P.J."/>
        </authorList>
    </citation>
    <scope>NUCLEOTIDE SEQUENCE [LARGE SCALE GENOMIC DNA]</scope>
    <source>
        <strain evidence="3">Okayama-7 / 130 / ATCC MYA-4618 / FGSC 9003</strain>
    </source>
</reference>
<dbReference type="eggNOG" id="ENOG502SQ0Z">
    <property type="taxonomic scope" value="Eukaryota"/>
</dbReference>
<protein>
    <recommendedName>
        <fullName evidence="1">DUF6593 domain-containing protein</fullName>
    </recommendedName>
</protein>
<dbReference type="EMBL" id="AACS02000005">
    <property type="protein sequence ID" value="EAU82354.1"/>
    <property type="molecule type" value="Genomic_DNA"/>
</dbReference>
<sequence length="190" mass="21762">MNSLKTVPVTLEDRTGAITNTDFDDMYDRVFLHVARVPGHSTTKIFEMQVRASRHRNAQAVQRATPTVSLDFMPDESLGTITFSKYRMSVPMSQYLRKLSFFGPSLCRKFVASDGREYKWSYRALDDHEWTCSTADSSNYLVAHYDLRAPNTPIYDTSGNKLIIYPHFAHLTSELVASLLIMRHIAQFNL</sequence>
<keyword evidence="3" id="KW-1185">Reference proteome</keyword>
<evidence type="ECO:0000313" key="2">
    <source>
        <dbReference type="EMBL" id="EAU82354.1"/>
    </source>
</evidence>
<comment type="caution">
    <text evidence="2">The sequence shown here is derived from an EMBL/GenBank/DDBJ whole genome shotgun (WGS) entry which is preliminary data.</text>
</comment>
<name>A8P7X8_COPC7</name>
<dbReference type="GeneID" id="6016065"/>
<dbReference type="RefSeq" id="XP_001839451.1">
    <property type="nucleotide sequence ID" value="XM_001839399.1"/>
</dbReference>
<dbReference type="Pfam" id="PF20236">
    <property type="entry name" value="DUF6593"/>
    <property type="match status" value="1"/>
</dbReference>
<dbReference type="OMA" id="IMRHIAA"/>
<dbReference type="VEuPathDB" id="FungiDB:CC1G_06664"/>
<evidence type="ECO:0000259" key="1">
    <source>
        <dbReference type="Pfam" id="PF20236"/>
    </source>
</evidence>
<dbReference type="KEGG" id="cci:CC1G_06664"/>
<evidence type="ECO:0000313" key="3">
    <source>
        <dbReference type="Proteomes" id="UP000001861"/>
    </source>
</evidence>
<organism evidence="2 3">
    <name type="scientific">Coprinopsis cinerea (strain Okayama-7 / 130 / ATCC MYA-4618 / FGSC 9003)</name>
    <name type="common">Inky cap fungus</name>
    <name type="synonym">Hormographiella aspergillata</name>
    <dbReference type="NCBI Taxonomy" id="240176"/>
    <lineage>
        <taxon>Eukaryota</taxon>
        <taxon>Fungi</taxon>
        <taxon>Dikarya</taxon>
        <taxon>Basidiomycota</taxon>
        <taxon>Agaricomycotina</taxon>
        <taxon>Agaricomycetes</taxon>
        <taxon>Agaricomycetidae</taxon>
        <taxon>Agaricales</taxon>
        <taxon>Agaricineae</taxon>
        <taxon>Psathyrellaceae</taxon>
        <taxon>Coprinopsis</taxon>
    </lineage>
</organism>
<feature type="domain" description="DUF6593" evidence="1">
    <location>
        <begin position="19"/>
        <end position="184"/>
    </location>
</feature>
<proteinExistence type="predicted"/>
<dbReference type="InParanoid" id="A8P7X8"/>
<accession>A8P7X8</accession>
<gene>
    <name evidence="2" type="ORF">CC1G_06664</name>
</gene>
<dbReference type="InterPro" id="IPR046528">
    <property type="entry name" value="DUF6593"/>
</dbReference>
<dbReference type="OrthoDB" id="2910790at2759"/>
<dbReference type="AlphaFoldDB" id="A8P7X8"/>